<proteinExistence type="predicted"/>
<organism evidence="1">
    <name type="scientific">Leviviridae sp</name>
    <dbReference type="NCBI Taxonomy" id="2027243"/>
    <lineage>
        <taxon>Viruses</taxon>
        <taxon>Riboviria</taxon>
        <taxon>Orthornavirae</taxon>
        <taxon>Lenarviricota</taxon>
        <taxon>Leviviricetes</taxon>
        <taxon>Norzivirales</taxon>
        <taxon>Fiersviridae</taxon>
    </lineage>
</organism>
<dbReference type="EMBL" id="MN034742">
    <property type="protein sequence ID" value="QDH89300.1"/>
    <property type="molecule type" value="Genomic_RNA"/>
</dbReference>
<accession>A0A514D6P1</accession>
<gene>
    <name evidence="1" type="ORF">H2Bulk3637_000004</name>
</gene>
<evidence type="ECO:0000313" key="1">
    <source>
        <dbReference type="EMBL" id="QDH89300.1"/>
    </source>
</evidence>
<protein>
    <submittedName>
        <fullName evidence="1">Uncharacterized protein</fullName>
    </submittedName>
</protein>
<name>A0A514D6P1_9VIRU</name>
<reference evidence="1" key="1">
    <citation type="submission" date="2019-05" db="EMBL/GenBank/DDBJ databases">
        <title>Metatranscriptomic reconstruction reveals RNA viruses with the potential to shape carbon cycling in soil.</title>
        <authorList>
            <person name="Starr E.P."/>
            <person name="Nuccio E."/>
            <person name="Pett-Ridge J."/>
            <person name="Banfield J.F."/>
            <person name="Firestone M.K."/>
        </authorList>
    </citation>
    <scope>NUCLEOTIDE SEQUENCE</scope>
    <source>
        <strain evidence="1">H2_Bulk_36_scaffold_37</strain>
    </source>
</reference>
<sequence length="83" mass="9377">MTLNEAILKEAANYYYSVEKLRVLALLYIPEDATARDARAWLDSQRAGLPPAVVKAVIHLHLKDNVLKEWRKEEMAPTLGSCP</sequence>